<dbReference type="EMBL" id="LAVV01011636">
    <property type="protein sequence ID" value="KNZ47541.1"/>
    <property type="molecule type" value="Genomic_DNA"/>
</dbReference>
<evidence type="ECO:0000313" key="2">
    <source>
        <dbReference type="Proteomes" id="UP000037035"/>
    </source>
</evidence>
<gene>
    <name evidence="1" type="ORF">VP01_6325g1</name>
</gene>
<evidence type="ECO:0000313" key="1">
    <source>
        <dbReference type="EMBL" id="KNZ47541.1"/>
    </source>
</evidence>
<reference evidence="1 2" key="1">
    <citation type="submission" date="2015-08" db="EMBL/GenBank/DDBJ databases">
        <title>Next Generation Sequencing and Analysis of the Genome of Puccinia sorghi L Schw, the Causal Agent of Maize Common Rust.</title>
        <authorList>
            <person name="Rochi L."/>
            <person name="Burguener G."/>
            <person name="Darino M."/>
            <person name="Turjanski A."/>
            <person name="Kreff E."/>
            <person name="Dieguez M.J."/>
            <person name="Sacco F."/>
        </authorList>
    </citation>
    <scope>NUCLEOTIDE SEQUENCE [LARGE SCALE GENOMIC DNA]</scope>
    <source>
        <strain evidence="1 2">RO10H11247</strain>
    </source>
</reference>
<comment type="caution">
    <text evidence="1">The sequence shown here is derived from an EMBL/GenBank/DDBJ whole genome shotgun (WGS) entry which is preliminary data.</text>
</comment>
<proteinExistence type="predicted"/>
<name>A0A0L6UG81_9BASI</name>
<protein>
    <submittedName>
        <fullName evidence="1">Uncharacterized protein</fullName>
    </submittedName>
</protein>
<organism evidence="1 2">
    <name type="scientific">Puccinia sorghi</name>
    <dbReference type="NCBI Taxonomy" id="27349"/>
    <lineage>
        <taxon>Eukaryota</taxon>
        <taxon>Fungi</taxon>
        <taxon>Dikarya</taxon>
        <taxon>Basidiomycota</taxon>
        <taxon>Pucciniomycotina</taxon>
        <taxon>Pucciniomycetes</taxon>
        <taxon>Pucciniales</taxon>
        <taxon>Pucciniaceae</taxon>
        <taxon>Puccinia</taxon>
    </lineage>
</organism>
<feature type="non-terminal residue" evidence="1">
    <location>
        <position position="1"/>
    </location>
</feature>
<dbReference type="AlphaFoldDB" id="A0A0L6UG81"/>
<dbReference type="VEuPathDB" id="FungiDB:VP01_6325g1"/>
<keyword evidence="2" id="KW-1185">Reference proteome</keyword>
<sequence length="136" mass="15125">RRCNVVGYASGGKGWVFYFPTHNVFFESSMATFPYSASDTINLPAPSKQQAVVKHLPGLLQLDGRNNIPTQTLAPPRSFTDSLNTKDQSPLIIRATLKFGSTLAEQTIAEQDPKNSKVVEATRQRLMPQNYERAIK</sequence>
<accession>A0A0L6UG81</accession>
<dbReference type="Proteomes" id="UP000037035">
    <property type="component" value="Unassembled WGS sequence"/>
</dbReference>